<evidence type="ECO:0000313" key="2">
    <source>
        <dbReference type="Proteomes" id="UP000002601"/>
    </source>
</evidence>
<keyword evidence="2" id="KW-1185">Reference proteome</keyword>
<proteinExistence type="predicted"/>
<name>C6BTA6_MARSD</name>
<dbReference type="OrthoDB" id="5472167at2"/>
<dbReference type="HOGENOM" id="CLU_2422087_0_0_7"/>
<dbReference type="EMBL" id="CP001649">
    <property type="protein sequence ID" value="ACS81587.1"/>
    <property type="molecule type" value="Genomic_DNA"/>
</dbReference>
<dbReference type="KEGG" id="dsa:Desal_3541"/>
<evidence type="ECO:0000313" key="1">
    <source>
        <dbReference type="EMBL" id="ACS81587.1"/>
    </source>
</evidence>
<dbReference type="RefSeq" id="WP_015853403.1">
    <property type="nucleotide sequence ID" value="NC_012881.1"/>
</dbReference>
<gene>
    <name evidence="1" type="ordered locus">Desal_3541</name>
</gene>
<dbReference type="Proteomes" id="UP000002601">
    <property type="component" value="Chromosome"/>
</dbReference>
<accession>C6BTA6</accession>
<sequence length="91" mass="10147">MNMPANKPLKLMVAEMFGNGEPLDAKGVHELVASHYPDESYCSPQMIQELLLSLRAVGILHEEGSYVDDKGELVSVYRISEYGLDKLHKAQ</sequence>
<reference evidence="1 2" key="1">
    <citation type="submission" date="2009-06" db="EMBL/GenBank/DDBJ databases">
        <title>Complete sequence of Desulfovibrio salexigens DSM 2638.</title>
        <authorList>
            <consortium name="US DOE Joint Genome Institute"/>
            <person name="Lucas S."/>
            <person name="Copeland A."/>
            <person name="Lapidus A."/>
            <person name="Glavina del Rio T."/>
            <person name="Tice H."/>
            <person name="Bruce D."/>
            <person name="Goodwin L."/>
            <person name="Pitluck S."/>
            <person name="Munk A.C."/>
            <person name="Brettin T."/>
            <person name="Detter J.C."/>
            <person name="Han C."/>
            <person name="Tapia R."/>
            <person name="Larimer F."/>
            <person name="Land M."/>
            <person name="Hauser L."/>
            <person name="Kyrpides N."/>
            <person name="Anderson I."/>
            <person name="Wall J.D."/>
            <person name="Arkin A.P."/>
            <person name="Dehal P."/>
            <person name="Chivian D."/>
            <person name="Giles B."/>
            <person name="Hazen T.C."/>
        </authorList>
    </citation>
    <scope>NUCLEOTIDE SEQUENCE [LARGE SCALE GENOMIC DNA]</scope>
    <source>
        <strain evidence="2">ATCC 14822 / DSM 2638 / NCIMB 8403 / VKM B-1763</strain>
    </source>
</reference>
<organism evidence="1 2">
    <name type="scientific">Maridesulfovibrio salexigens (strain ATCC 14822 / DSM 2638 / NCIMB 8403 / VKM B-1763)</name>
    <name type="common">Desulfovibrio salexigens</name>
    <dbReference type="NCBI Taxonomy" id="526222"/>
    <lineage>
        <taxon>Bacteria</taxon>
        <taxon>Pseudomonadati</taxon>
        <taxon>Thermodesulfobacteriota</taxon>
        <taxon>Desulfovibrionia</taxon>
        <taxon>Desulfovibrionales</taxon>
        <taxon>Desulfovibrionaceae</taxon>
        <taxon>Maridesulfovibrio</taxon>
    </lineage>
</organism>
<protein>
    <submittedName>
        <fullName evidence="1">Uncharacterized protein</fullName>
    </submittedName>
</protein>
<dbReference type="STRING" id="526222.Desal_3541"/>
<dbReference type="AlphaFoldDB" id="C6BTA6"/>